<organism evidence="1 2">
    <name type="scientific">Trifolium pratense</name>
    <name type="common">Red clover</name>
    <dbReference type="NCBI Taxonomy" id="57577"/>
    <lineage>
        <taxon>Eukaryota</taxon>
        <taxon>Viridiplantae</taxon>
        <taxon>Streptophyta</taxon>
        <taxon>Embryophyta</taxon>
        <taxon>Tracheophyta</taxon>
        <taxon>Spermatophyta</taxon>
        <taxon>Magnoliopsida</taxon>
        <taxon>eudicotyledons</taxon>
        <taxon>Gunneridae</taxon>
        <taxon>Pentapetalae</taxon>
        <taxon>rosids</taxon>
        <taxon>fabids</taxon>
        <taxon>Fabales</taxon>
        <taxon>Fabaceae</taxon>
        <taxon>Papilionoideae</taxon>
        <taxon>50 kb inversion clade</taxon>
        <taxon>NPAAA clade</taxon>
        <taxon>Hologalegina</taxon>
        <taxon>IRL clade</taxon>
        <taxon>Trifolieae</taxon>
        <taxon>Trifolium</taxon>
    </lineage>
</organism>
<dbReference type="AlphaFoldDB" id="A0A2K3LRT5"/>
<name>A0A2K3LRT5_TRIPR</name>
<accession>A0A2K3LRT5</accession>
<protein>
    <submittedName>
        <fullName evidence="1">Uncharacterized protein</fullName>
    </submittedName>
</protein>
<gene>
    <name evidence="1" type="ORF">L195_g037267</name>
</gene>
<sequence length="83" mass="9438">MLFGTAAGMLLPHYMIEATNWSFEMDARLITCKCRSKHMLNGLEHIRVDTEATHNAVLRQLSQGLEPFLQDFLSKDSPKCLSK</sequence>
<reference evidence="1 2" key="1">
    <citation type="journal article" date="2014" name="Am. J. Bot.">
        <title>Genome assembly and annotation for red clover (Trifolium pratense; Fabaceae).</title>
        <authorList>
            <person name="Istvanek J."/>
            <person name="Jaros M."/>
            <person name="Krenek A."/>
            <person name="Repkova J."/>
        </authorList>
    </citation>
    <scope>NUCLEOTIDE SEQUENCE [LARGE SCALE GENOMIC DNA]</scope>
    <source>
        <strain evidence="2">cv. Tatra</strain>
        <tissue evidence="1">Young leaves</tissue>
    </source>
</reference>
<reference evidence="1 2" key="2">
    <citation type="journal article" date="2017" name="Front. Plant Sci.">
        <title>Gene Classification and Mining of Molecular Markers Useful in Red Clover (Trifolium pratense) Breeding.</title>
        <authorList>
            <person name="Istvanek J."/>
            <person name="Dluhosova J."/>
            <person name="Dluhos P."/>
            <person name="Patkova L."/>
            <person name="Nedelnik J."/>
            <person name="Repkova J."/>
        </authorList>
    </citation>
    <scope>NUCLEOTIDE SEQUENCE [LARGE SCALE GENOMIC DNA]</scope>
    <source>
        <strain evidence="2">cv. Tatra</strain>
        <tissue evidence="1">Young leaves</tissue>
    </source>
</reference>
<proteinExistence type="predicted"/>
<dbReference type="EMBL" id="ASHM01039548">
    <property type="protein sequence ID" value="PNX81250.1"/>
    <property type="molecule type" value="Genomic_DNA"/>
</dbReference>
<feature type="non-terminal residue" evidence="1">
    <location>
        <position position="83"/>
    </location>
</feature>
<evidence type="ECO:0000313" key="1">
    <source>
        <dbReference type="EMBL" id="PNX81250.1"/>
    </source>
</evidence>
<dbReference type="Proteomes" id="UP000236291">
    <property type="component" value="Unassembled WGS sequence"/>
</dbReference>
<comment type="caution">
    <text evidence="1">The sequence shown here is derived from an EMBL/GenBank/DDBJ whole genome shotgun (WGS) entry which is preliminary data.</text>
</comment>
<evidence type="ECO:0000313" key="2">
    <source>
        <dbReference type="Proteomes" id="UP000236291"/>
    </source>
</evidence>